<organism evidence="2 3">
    <name type="scientific">Dethiosulfatibacter aminovorans DSM 17477</name>
    <dbReference type="NCBI Taxonomy" id="1121476"/>
    <lineage>
        <taxon>Bacteria</taxon>
        <taxon>Bacillati</taxon>
        <taxon>Bacillota</taxon>
        <taxon>Tissierellia</taxon>
        <taxon>Dethiosulfatibacter</taxon>
    </lineage>
</organism>
<dbReference type="Proteomes" id="UP000184052">
    <property type="component" value="Unassembled WGS sequence"/>
</dbReference>
<feature type="transmembrane region" description="Helical" evidence="1">
    <location>
        <begin position="206"/>
        <end position="228"/>
    </location>
</feature>
<feature type="transmembrane region" description="Helical" evidence="1">
    <location>
        <begin position="399"/>
        <end position="419"/>
    </location>
</feature>
<dbReference type="AlphaFoldDB" id="A0A1M6L171"/>
<evidence type="ECO:0000313" key="3">
    <source>
        <dbReference type="Proteomes" id="UP000184052"/>
    </source>
</evidence>
<dbReference type="EMBL" id="FQZL01000029">
    <property type="protein sequence ID" value="SHJ64864.1"/>
    <property type="molecule type" value="Genomic_DNA"/>
</dbReference>
<keyword evidence="1" id="KW-1133">Transmembrane helix</keyword>
<sequence length="534" mass="61326">MDTAIQLNERGNSKSTLMFIYAIGLGMIFDLLFYENNIGLNYPLYALFFLGGIYMIMKDDESFSFIRFMVFSAVIMYTSSSYARFSFSSVVTILDFFAVPVMFAVLPALSRKDFKEEKRLPLIAVDRFVRSLGGFFFLVEKTFNLSSSAVGTRDRSRTYGIIAGLVLSLLAMVVIIPLMASADMVFNEIMLKITRNMTSGIELERFISHILIIFLVSGYMFGFLGTILNKTEKKSSLDYNPADEAPNMEDTLPYGPVSIGRLSADETAEKLLERKSSKERTDFDSTIPLTVFLCVMNLVFLLFSYIQVKYIILGGTDFLPENITYAEYARSGFFQMMILSVINFSITIFLSSHISRLENTKKLKILLTTLSIFTLIVVFSSYSRMNLYENTYGYTRLRFLVYIILFTEAGLNLMLMYGIWNKSFEFLRYGLLSVLLVFLMLNTVNIDGYIASRNIDRYVETNDIDMDYLLYNLSSDASAEVLRLKDMEIGGQKYYVDKYFENLKDYGTRNLSLFEFNLSDRSAYKNAEEYFETR</sequence>
<feature type="transmembrane region" description="Helical" evidence="1">
    <location>
        <begin position="161"/>
        <end position="186"/>
    </location>
</feature>
<dbReference type="InterPro" id="IPR025291">
    <property type="entry name" value="DUF4153"/>
</dbReference>
<feature type="transmembrane region" description="Helical" evidence="1">
    <location>
        <begin position="40"/>
        <end position="57"/>
    </location>
</feature>
<dbReference type="RefSeq" id="WP_073050419.1">
    <property type="nucleotide sequence ID" value="NZ_FQZL01000029.1"/>
</dbReference>
<feature type="transmembrane region" description="Helical" evidence="1">
    <location>
        <begin position="287"/>
        <end position="312"/>
    </location>
</feature>
<accession>A0A1M6L171</accession>
<name>A0A1M6L171_9FIRM</name>
<feature type="transmembrane region" description="Helical" evidence="1">
    <location>
        <begin position="16"/>
        <end position="34"/>
    </location>
</feature>
<dbReference type="STRING" id="1121476.SAMN02745751_03039"/>
<feature type="transmembrane region" description="Helical" evidence="1">
    <location>
        <begin position="363"/>
        <end position="379"/>
    </location>
</feature>
<keyword evidence="1" id="KW-0472">Membrane</keyword>
<keyword evidence="3" id="KW-1185">Reference proteome</keyword>
<dbReference type="Pfam" id="PF13687">
    <property type="entry name" value="DUF4153"/>
    <property type="match status" value="1"/>
</dbReference>
<keyword evidence="1" id="KW-0812">Transmembrane</keyword>
<protein>
    <submittedName>
        <fullName evidence="2">Uncharacterized protein</fullName>
    </submittedName>
</protein>
<feature type="transmembrane region" description="Helical" evidence="1">
    <location>
        <begin position="332"/>
        <end position="351"/>
    </location>
</feature>
<feature type="transmembrane region" description="Helical" evidence="1">
    <location>
        <begin position="89"/>
        <end position="109"/>
    </location>
</feature>
<evidence type="ECO:0000313" key="2">
    <source>
        <dbReference type="EMBL" id="SHJ64864.1"/>
    </source>
</evidence>
<feature type="transmembrane region" description="Helical" evidence="1">
    <location>
        <begin position="426"/>
        <end position="444"/>
    </location>
</feature>
<reference evidence="2 3" key="1">
    <citation type="submission" date="2016-11" db="EMBL/GenBank/DDBJ databases">
        <authorList>
            <person name="Jaros S."/>
            <person name="Januszkiewicz K."/>
            <person name="Wedrychowicz H."/>
        </authorList>
    </citation>
    <scope>NUCLEOTIDE SEQUENCE [LARGE SCALE GENOMIC DNA]</scope>
    <source>
        <strain evidence="2 3">DSM 17477</strain>
    </source>
</reference>
<gene>
    <name evidence="2" type="ORF">SAMN02745751_03039</name>
</gene>
<proteinExistence type="predicted"/>
<evidence type="ECO:0000256" key="1">
    <source>
        <dbReference type="SAM" id="Phobius"/>
    </source>
</evidence>
<dbReference type="OrthoDB" id="9767931at2"/>
<feature type="transmembrane region" description="Helical" evidence="1">
    <location>
        <begin position="64"/>
        <end position="83"/>
    </location>
</feature>